<sequence>MAQEQEAAKPFYGPPMNRAIFATKWLAKFEDFLVHKRHEPPLPDELRICTLPEAGFDLLSNFHEEATALHISSGDFPKEVSSISVTVGNNGRVPVDGLGIAKVNPFHGEKAVLYLLDQLTECLMKVKARGHAVEGKRWQNIPLSWRQRINDLLMRVEEAREEGWWIFPNLDKMEEIEKKVMASIAKEKEKQKEEEKEKDANAGLRLRSST</sequence>
<dbReference type="EMBL" id="JAXOVC010000008">
    <property type="protein sequence ID" value="KAK4498548.1"/>
    <property type="molecule type" value="Genomic_DNA"/>
</dbReference>
<accession>A0ABR0EBX2</accession>
<evidence type="ECO:0000256" key="1">
    <source>
        <dbReference type="SAM" id="MobiDB-lite"/>
    </source>
</evidence>
<evidence type="ECO:0000313" key="2">
    <source>
        <dbReference type="EMBL" id="KAK4498548.1"/>
    </source>
</evidence>
<reference evidence="2 3" key="1">
    <citation type="journal article" date="2023" name="G3 (Bethesda)">
        <title>A chromosome-level genome assembly of Zasmidium syzygii isolated from banana leaves.</title>
        <authorList>
            <person name="van Westerhoven A.C."/>
            <person name="Mehrabi R."/>
            <person name="Talebi R."/>
            <person name="Steentjes M.B.F."/>
            <person name="Corcolon B."/>
            <person name="Chong P.A."/>
            <person name="Kema G.H.J."/>
            <person name="Seidl M.F."/>
        </authorList>
    </citation>
    <scope>NUCLEOTIDE SEQUENCE [LARGE SCALE GENOMIC DNA]</scope>
    <source>
        <strain evidence="2 3">P124</strain>
    </source>
</reference>
<gene>
    <name evidence="2" type="ORF">PRZ48_011206</name>
</gene>
<keyword evidence="3" id="KW-1185">Reference proteome</keyword>
<feature type="region of interest" description="Disordered" evidence="1">
    <location>
        <begin position="186"/>
        <end position="210"/>
    </location>
</feature>
<protein>
    <submittedName>
        <fullName evidence="2">Uncharacterized protein</fullName>
    </submittedName>
</protein>
<comment type="caution">
    <text evidence="2">The sequence shown here is derived from an EMBL/GenBank/DDBJ whole genome shotgun (WGS) entry which is preliminary data.</text>
</comment>
<feature type="compositionally biased region" description="Basic and acidic residues" evidence="1">
    <location>
        <begin position="186"/>
        <end position="200"/>
    </location>
</feature>
<name>A0ABR0EBX2_ZASCE</name>
<organism evidence="2 3">
    <name type="scientific">Zasmidium cellare</name>
    <name type="common">Wine cellar mold</name>
    <name type="synonym">Racodium cellare</name>
    <dbReference type="NCBI Taxonomy" id="395010"/>
    <lineage>
        <taxon>Eukaryota</taxon>
        <taxon>Fungi</taxon>
        <taxon>Dikarya</taxon>
        <taxon>Ascomycota</taxon>
        <taxon>Pezizomycotina</taxon>
        <taxon>Dothideomycetes</taxon>
        <taxon>Dothideomycetidae</taxon>
        <taxon>Mycosphaerellales</taxon>
        <taxon>Mycosphaerellaceae</taxon>
        <taxon>Zasmidium</taxon>
    </lineage>
</organism>
<proteinExistence type="predicted"/>
<dbReference type="Proteomes" id="UP001305779">
    <property type="component" value="Unassembled WGS sequence"/>
</dbReference>
<evidence type="ECO:0000313" key="3">
    <source>
        <dbReference type="Proteomes" id="UP001305779"/>
    </source>
</evidence>